<dbReference type="Proteomes" id="UP001607303">
    <property type="component" value="Unassembled WGS sequence"/>
</dbReference>
<proteinExistence type="predicted"/>
<keyword evidence="5" id="KW-1185">Reference proteome</keyword>
<dbReference type="SUPFAM" id="SSF50129">
    <property type="entry name" value="GroES-like"/>
    <property type="match status" value="1"/>
</dbReference>
<dbReference type="InterPro" id="IPR040346">
    <property type="entry name" value="GEX1/Brambleberry"/>
</dbReference>
<sequence>MAILYFWIFMLTLILNQANSTTLFSWLWGTSTDDTNVLVADGVPLISIPYETMTEDEKFLQEAAKFTDIQASSPLKTCQHKVIIKIRTSCYDMTEEQLAKLSVNLLNCQSAVEGRKMFPCTEEMSQSCPSMVTVLPYLLRSGFIQVQTCIFPLPFQICRDLLKDSVVDISLKQCTTDMDADMWNAYHLMSNRARAVCYTARSTQFRALTELTVNKLMQTAHSQIKTLMSLKESQDRLMDRTSEALSSLSDGNKALLLQQQNLKDAQTTAHKLVTTNLRNLNNEKALIRLGHAQLATMVEDVKEKLEKAGEELVKQSTVRGESHKEILNDLTNVRNQAQLIWEKIESSTTLILDQHREAAEQYEQMMEKLARINDTIQFISNVTNKMRTEIEQNIHQVDWIMDYIGDTGERLQRVYRTVLHILYLLIAMITAAFLNAPFWTRAAIMGIIPLNLCSYLKHGLEACLDFPSITALIFLITMMHFLMSGIQYICKSKFQNSEPVRLINTNGLSNGNTRIYESPSDSNSIQTTFIGSVIKTTVRNFFITILNKINGLKEKTSNLIQSVASWSRQNLSAQEQLSCSYIPAKKSHEDIYDYDYPDMSDDFSPEDVPNKSNDSYNVTNDVNNFINTNDLRYRLKGVKEFVATTEQKNLSINSSRSYIQAISRMSVTIRRVFFTRVAGNYRKSLMRQSVRERTNGTLIKEESTDDSCKTNIPAPEPGKFQAAILDKYDNSLIIQNIESFTTAQPNEVIIDVNYCSVNHSDVLLSKNLYLYEPKLPITLGYELVGDLVYVGKDAQEKGYKIGDKVIALNKERYGGFAERCVAEVADIWKVPSNVKSLDAVCLLNDYMSALIALERVVSIDENDMILVNVGLSSIGLATIDLANNVFRSQVIGICINNDDAVLVHNKGVFASFAYDERDLVECIKEIIGDKGIKAIFDVDGGEYFKKVLKWYNFCLSHEGRIVIAGAAAAKEDAQSKVEAGSFSITVQLYRQAGQEVLDFYEEGLVIPIHSTIFGLYKVNEALRFSSEGKTSAKVIVDIKNKEHIVLANKDEDK</sequence>
<keyword evidence="1" id="KW-0812">Transmembrane</keyword>
<dbReference type="Gene3D" id="3.40.50.720">
    <property type="entry name" value="NAD(P)-binding Rossmann-like Domain"/>
    <property type="match status" value="1"/>
</dbReference>
<dbReference type="InterPro" id="IPR011032">
    <property type="entry name" value="GroES-like_sf"/>
</dbReference>
<feature type="transmembrane region" description="Helical" evidence="1">
    <location>
        <begin position="421"/>
        <end position="448"/>
    </location>
</feature>
<dbReference type="Gene3D" id="3.90.180.10">
    <property type="entry name" value="Medium-chain alcohol dehydrogenases, catalytic domain"/>
    <property type="match status" value="1"/>
</dbReference>
<dbReference type="AlphaFoldDB" id="A0ABD2CFK9"/>
<keyword evidence="1" id="KW-0472">Membrane</keyword>
<feature type="chain" id="PRO_5044789931" evidence="2">
    <location>
        <begin position="21"/>
        <end position="1053"/>
    </location>
</feature>
<dbReference type="Pfam" id="PF08240">
    <property type="entry name" value="ADH_N"/>
    <property type="match status" value="1"/>
</dbReference>
<dbReference type="InterPro" id="IPR013154">
    <property type="entry name" value="ADH-like_N"/>
</dbReference>
<evidence type="ECO:0000313" key="4">
    <source>
        <dbReference type="EMBL" id="KAL2743605.1"/>
    </source>
</evidence>
<evidence type="ECO:0000259" key="3">
    <source>
        <dbReference type="SMART" id="SM00829"/>
    </source>
</evidence>
<name>A0ABD2CFK9_VESMC</name>
<feature type="transmembrane region" description="Helical" evidence="1">
    <location>
        <begin position="469"/>
        <end position="489"/>
    </location>
</feature>
<dbReference type="PANTHER" id="PTHR33538:SF1">
    <property type="entry name" value="PROTEIN BRAMBLEBERRY"/>
    <property type="match status" value="1"/>
</dbReference>
<evidence type="ECO:0000313" key="5">
    <source>
        <dbReference type="Proteomes" id="UP001607303"/>
    </source>
</evidence>
<evidence type="ECO:0000256" key="2">
    <source>
        <dbReference type="SAM" id="SignalP"/>
    </source>
</evidence>
<keyword evidence="2" id="KW-0732">Signal</keyword>
<feature type="domain" description="Enoyl reductase (ER)" evidence="3">
    <location>
        <begin position="735"/>
        <end position="1036"/>
    </location>
</feature>
<dbReference type="InterPro" id="IPR036291">
    <property type="entry name" value="NAD(P)-bd_dom_sf"/>
</dbReference>
<dbReference type="InterPro" id="IPR020843">
    <property type="entry name" value="ER"/>
</dbReference>
<dbReference type="Pfam" id="PF13602">
    <property type="entry name" value="ADH_zinc_N_2"/>
    <property type="match status" value="1"/>
</dbReference>
<evidence type="ECO:0000256" key="1">
    <source>
        <dbReference type="SAM" id="Phobius"/>
    </source>
</evidence>
<reference evidence="4 5" key="1">
    <citation type="journal article" date="2024" name="Ann. Entomol. Soc. Am.">
        <title>Genomic analyses of the southern and eastern yellowjacket wasps (Hymenoptera: Vespidae) reveal evolutionary signatures of social life.</title>
        <authorList>
            <person name="Catto M.A."/>
            <person name="Caine P.B."/>
            <person name="Orr S.E."/>
            <person name="Hunt B.G."/>
            <person name="Goodisman M.A.D."/>
        </authorList>
    </citation>
    <scope>NUCLEOTIDE SEQUENCE [LARGE SCALE GENOMIC DNA]</scope>
    <source>
        <strain evidence="4">232</strain>
        <tissue evidence="4">Head and thorax</tissue>
    </source>
</reference>
<dbReference type="PANTHER" id="PTHR33538">
    <property type="entry name" value="PROTEIN GAMETE EXPRESSED 1"/>
    <property type="match status" value="1"/>
</dbReference>
<dbReference type="EMBL" id="JAYRBN010000056">
    <property type="protein sequence ID" value="KAL2743605.1"/>
    <property type="molecule type" value="Genomic_DNA"/>
</dbReference>
<keyword evidence="1" id="KW-1133">Transmembrane helix</keyword>
<feature type="signal peptide" evidence="2">
    <location>
        <begin position="1"/>
        <end position="20"/>
    </location>
</feature>
<dbReference type="SMART" id="SM00829">
    <property type="entry name" value="PKS_ER"/>
    <property type="match status" value="1"/>
</dbReference>
<gene>
    <name evidence="4" type="ORF">V1477_009094</name>
</gene>
<organism evidence="4 5">
    <name type="scientific">Vespula maculifrons</name>
    <name type="common">Eastern yellow jacket</name>
    <name type="synonym">Wasp</name>
    <dbReference type="NCBI Taxonomy" id="7453"/>
    <lineage>
        <taxon>Eukaryota</taxon>
        <taxon>Metazoa</taxon>
        <taxon>Ecdysozoa</taxon>
        <taxon>Arthropoda</taxon>
        <taxon>Hexapoda</taxon>
        <taxon>Insecta</taxon>
        <taxon>Pterygota</taxon>
        <taxon>Neoptera</taxon>
        <taxon>Endopterygota</taxon>
        <taxon>Hymenoptera</taxon>
        <taxon>Apocrita</taxon>
        <taxon>Aculeata</taxon>
        <taxon>Vespoidea</taxon>
        <taxon>Vespidae</taxon>
        <taxon>Vespinae</taxon>
        <taxon>Vespula</taxon>
    </lineage>
</organism>
<protein>
    <submittedName>
        <fullName evidence="4">Protein brambleberry-like</fullName>
    </submittedName>
</protein>
<accession>A0ABD2CFK9</accession>
<dbReference type="SUPFAM" id="SSF51735">
    <property type="entry name" value="NAD(P)-binding Rossmann-fold domains"/>
    <property type="match status" value="1"/>
</dbReference>
<comment type="caution">
    <text evidence="4">The sequence shown here is derived from an EMBL/GenBank/DDBJ whole genome shotgun (WGS) entry which is preliminary data.</text>
</comment>